<dbReference type="Gene3D" id="3.40.50.620">
    <property type="entry name" value="HUPs"/>
    <property type="match status" value="1"/>
</dbReference>
<evidence type="ECO:0000313" key="4">
    <source>
        <dbReference type="EMBL" id="EMS79761.1"/>
    </source>
</evidence>
<comment type="similarity">
    <text evidence="1">Belongs to the universal stress protein A family.</text>
</comment>
<evidence type="ECO:0000256" key="2">
    <source>
        <dbReference type="PROSITE-ProRule" id="PRU00169"/>
    </source>
</evidence>
<dbReference type="OrthoDB" id="5419113at2"/>
<dbReference type="InterPro" id="IPR014729">
    <property type="entry name" value="Rossmann-like_a/b/a_fold"/>
</dbReference>
<dbReference type="Proteomes" id="UP000014216">
    <property type="component" value="Unassembled WGS sequence"/>
</dbReference>
<dbReference type="CDD" id="cd00293">
    <property type="entry name" value="USP-like"/>
    <property type="match status" value="1"/>
</dbReference>
<dbReference type="CDD" id="cd00156">
    <property type="entry name" value="REC"/>
    <property type="match status" value="1"/>
</dbReference>
<dbReference type="Pfam" id="PF00072">
    <property type="entry name" value="Response_reg"/>
    <property type="match status" value="1"/>
</dbReference>
<evidence type="ECO:0000259" key="3">
    <source>
        <dbReference type="PROSITE" id="PS50110"/>
    </source>
</evidence>
<evidence type="ECO:0000256" key="1">
    <source>
        <dbReference type="ARBA" id="ARBA00008791"/>
    </source>
</evidence>
<dbReference type="EMBL" id="APJX01000004">
    <property type="protein sequence ID" value="EMS79761.1"/>
    <property type="molecule type" value="Genomic_DNA"/>
</dbReference>
<keyword evidence="5" id="KW-1185">Reference proteome</keyword>
<gene>
    <name evidence="4" type="ORF">Dpo_4c03130</name>
</gene>
<proteinExistence type="inferred from homology"/>
<comment type="caution">
    <text evidence="4">The sequence shown here is derived from an EMBL/GenBank/DDBJ whole genome shotgun (WGS) entry which is preliminary data.</text>
</comment>
<dbReference type="InterPro" id="IPR001789">
    <property type="entry name" value="Sig_transdc_resp-reg_receiver"/>
</dbReference>
<keyword evidence="2" id="KW-0597">Phosphoprotein</keyword>
<dbReference type="InterPro" id="IPR006016">
    <property type="entry name" value="UspA"/>
</dbReference>
<dbReference type="Gene3D" id="3.40.50.2300">
    <property type="match status" value="1"/>
</dbReference>
<dbReference type="PANTHER" id="PTHR46268">
    <property type="entry name" value="STRESS RESPONSE PROTEIN NHAX"/>
    <property type="match status" value="1"/>
</dbReference>
<dbReference type="GO" id="GO:0000160">
    <property type="term" value="P:phosphorelay signal transduction system"/>
    <property type="evidence" value="ECO:0007669"/>
    <property type="project" value="InterPro"/>
</dbReference>
<dbReference type="Pfam" id="PF00582">
    <property type="entry name" value="Usp"/>
    <property type="match status" value="1"/>
</dbReference>
<feature type="modified residue" description="4-aspartylphosphate" evidence="2">
    <location>
        <position position="193"/>
    </location>
</feature>
<reference evidence="4 5" key="1">
    <citation type="journal article" date="2013" name="Genome Announc.">
        <title>Draft Genome Sequence of Desulfotignum phosphitoxidans DSM 13687 Strain FiPS-3.</title>
        <authorList>
            <person name="Poehlein A."/>
            <person name="Daniel R."/>
            <person name="Simeonova D.D."/>
        </authorList>
    </citation>
    <scope>NUCLEOTIDE SEQUENCE [LARGE SCALE GENOMIC DNA]</scope>
    <source>
        <strain evidence="4 5">DSM 13687</strain>
    </source>
</reference>
<dbReference type="InterPro" id="IPR011006">
    <property type="entry name" value="CheY-like_superfamily"/>
</dbReference>
<dbReference type="SMART" id="SM00448">
    <property type="entry name" value="REC"/>
    <property type="match status" value="1"/>
</dbReference>
<organism evidence="4 5">
    <name type="scientific">Desulfotignum phosphitoxidans DSM 13687</name>
    <dbReference type="NCBI Taxonomy" id="1286635"/>
    <lineage>
        <taxon>Bacteria</taxon>
        <taxon>Pseudomonadati</taxon>
        <taxon>Thermodesulfobacteriota</taxon>
        <taxon>Desulfobacteria</taxon>
        <taxon>Desulfobacterales</taxon>
        <taxon>Desulfobacteraceae</taxon>
        <taxon>Desulfotignum</taxon>
    </lineage>
</organism>
<dbReference type="RefSeq" id="WP_006966042.1">
    <property type="nucleotide sequence ID" value="NZ_APJX01000004.1"/>
</dbReference>
<accession>S0G606</accession>
<dbReference type="SUPFAM" id="SSF52172">
    <property type="entry name" value="CheY-like"/>
    <property type="match status" value="1"/>
</dbReference>
<evidence type="ECO:0000313" key="5">
    <source>
        <dbReference type="Proteomes" id="UP000014216"/>
    </source>
</evidence>
<dbReference type="PANTHER" id="PTHR46268:SF6">
    <property type="entry name" value="UNIVERSAL STRESS PROTEIN UP12"/>
    <property type="match status" value="1"/>
</dbReference>
<dbReference type="AlphaFoldDB" id="S0G606"/>
<name>S0G606_9BACT</name>
<feature type="domain" description="Response regulatory" evidence="3">
    <location>
        <begin position="146"/>
        <end position="255"/>
    </location>
</feature>
<protein>
    <submittedName>
        <fullName evidence="4">Response regulator receiver domain-containing protein</fullName>
    </submittedName>
</protein>
<sequence>MKILVGYDGGEEGRLALALARDTAVFHNAFVHVITSMEGGSSEKQADIQTAEKNLNFAKSLLAHAHIQCDCQQSVRGMSAGEDLVKFAEENEINQIFLGIRKKSRAQKAILGSTARYVILKAPCPVTTVKFDLDTISTQDLIKDRRILVVDDEPDILETIEELMDMCILDTAVSFEAARKKLDESIYDLAILDIMGVRGYDILTLAKEKNLPALMLTAHALTPENLKESITKGADAYIPKDELANLPTHVADVLRNRIQGNQGYGAWFSKLKPFFDKSFGSGWQEKDKNFWKSFNDKYGR</sequence>
<dbReference type="SUPFAM" id="SSF52402">
    <property type="entry name" value="Adenine nucleotide alpha hydrolases-like"/>
    <property type="match status" value="1"/>
</dbReference>
<dbReference type="PROSITE" id="PS50110">
    <property type="entry name" value="RESPONSE_REGULATORY"/>
    <property type="match status" value="1"/>
</dbReference>